<evidence type="ECO:0000256" key="6">
    <source>
        <dbReference type="SAM" id="MobiDB-lite"/>
    </source>
</evidence>
<dbReference type="PANTHER" id="PTHR11640">
    <property type="entry name" value="NEPHRIN"/>
    <property type="match status" value="1"/>
</dbReference>
<keyword evidence="2" id="KW-0472">Membrane</keyword>
<dbReference type="PROSITE" id="PS50835">
    <property type="entry name" value="IG_LIKE"/>
    <property type="match status" value="1"/>
</dbReference>
<comment type="subcellular location">
    <subcellularLocation>
        <location evidence="1">Membrane</location>
        <topology evidence="1">Single-pass type I membrane protein</topology>
    </subcellularLocation>
</comment>
<feature type="domain" description="Ig-like" evidence="8">
    <location>
        <begin position="124"/>
        <end position="208"/>
    </location>
</feature>
<keyword evidence="10" id="KW-1185">Reference proteome</keyword>
<protein>
    <submittedName>
        <fullName evidence="9">Oidioi.mRNA.OKI2018_I69.PAR.g10675.t1.cds</fullName>
    </submittedName>
</protein>
<evidence type="ECO:0000259" key="8">
    <source>
        <dbReference type="PROSITE" id="PS50835"/>
    </source>
</evidence>
<dbReference type="InterPro" id="IPR007110">
    <property type="entry name" value="Ig-like_dom"/>
</dbReference>
<evidence type="ECO:0000256" key="2">
    <source>
        <dbReference type="ARBA" id="ARBA00023136"/>
    </source>
</evidence>
<accession>A0ABN7RV32</accession>
<evidence type="ECO:0000256" key="1">
    <source>
        <dbReference type="ARBA" id="ARBA00004479"/>
    </source>
</evidence>
<dbReference type="InterPro" id="IPR013783">
    <property type="entry name" value="Ig-like_fold"/>
</dbReference>
<organism evidence="9 10">
    <name type="scientific">Oikopleura dioica</name>
    <name type="common">Tunicate</name>
    <dbReference type="NCBI Taxonomy" id="34765"/>
    <lineage>
        <taxon>Eukaryota</taxon>
        <taxon>Metazoa</taxon>
        <taxon>Chordata</taxon>
        <taxon>Tunicata</taxon>
        <taxon>Appendicularia</taxon>
        <taxon>Copelata</taxon>
        <taxon>Oikopleuridae</taxon>
        <taxon>Oikopleura</taxon>
    </lineage>
</organism>
<gene>
    <name evidence="9" type="ORF">OKIOD_LOCUS2233</name>
</gene>
<evidence type="ECO:0000313" key="10">
    <source>
        <dbReference type="Proteomes" id="UP001158576"/>
    </source>
</evidence>
<evidence type="ECO:0000256" key="3">
    <source>
        <dbReference type="ARBA" id="ARBA00023157"/>
    </source>
</evidence>
<dbReference type="PANTHER" id="PTHR11640:SF164">
    <property type="entry name" value="MAM DOMAIN-CONTAINING GLYCOSYLPHOSPHATIDYLINOSITOL ANCHOR PROTEIN 1"/>
    <property type="match status" value="1"/>
</dbReference>
<keyword evidence="7" id="KW-0732">Signal</keyword>
<keyword evidence="5" id="KW-0393">Immunoglobulin domain</keyword>
<feature type="chain" id="PRO_5046766863" evidence="7">
    <location>
        <begin position="20"/>
        <end position="413"/>
    </location>
</feature>
<dbReference type="Pfam" id="PF08205">
    <property type="entry name" value="C2-set_2"/>
    <property type="match status" value="1"/>
</dbReference>
<feature type="region of interest" description="Disordered" evidence="6">
    <location>
        <begin position="392"/>
        <end position="413"/>
    </location>
</feature>
<feature type="compositionally biased region" description="Low complexity" evidence="6">
    <location>
        <begin position="310"/>
        <end position="331"/>
    </location>
</feature>
<feature type="signal peptide" evidence="7">
    <location>
        <begin position="1"/>
        <end position="19"/>
    </location>
</feature>
<keyword evidence="3" id="KW-1015">Disulfide bond</keyword>
<dbReference type="Gene3D" id="2.60.40.10">
    <property type="entry name" value="Immunoglobulins"/>
    <property type="match status" value="1"/>
</dbReference>
<evidence type="ECO:0000256" key="4">
    <source>
        <dbReference type="ARBA" id="ARBA00023180"/>
    </source>
</evidence>
<evidence type="ECO:0000256" key="7">
    <source>
        <dbReference type="SAM" id="SignalP"/>
    </source>
</evidence>
<dbReference type="InterPro" id="IPR051275">
    <property type="entry name" value="Cell_adhesion_signaling"/>
</dbReference>
<keyword evidence="4" id="KW-0325">Glycoprotein</keyword>
<dbReference type="EMBL" id="OU015568">
    <property type="protein sequence ID" value="CAG5084561.1"/>
    <property type="molecule type" value="Genomic_DNA"/>
</dbReference>
<sequence length="413" mass="45358">MSFKRILIFLLLHICQVLAQLEIPETILYVKEGANQRIRCNIPGSKKLLRVSTEDQILFVKIKGSKTTQVGTGSDSWSLVDDTTDDFSINLELISMSPEKALIVSCDNDSGDTIKYDIRLQKEPSLGFTDDSTYPLLEFSLLKLSCSANDGVPKPKISWEFSSGRTFNTSLSQASPESIKSTMTAGMTREDNGVGVKCIVRQNNEVVKTKDFGMLDVQFKPTKEDIQFSTKPSLAHGEKLTAQCTVNANPPAAVSYEIAYKASDHWQALDLNEPFSYEMHDLAKVRCVATVGDYRVESNFDMISMLKKPTTTTTTTTTTTRPSTARPSSSTVGERIRSAEVSTDAGVTSATPEEVETDSANLEVAKAGPRGIILSIIAKDEPNALFNIKTVQNSQQEKTLQAGPENEDPDKPY</sequence>
<dbReference type="InterPro" id="IPR013162">
    <property type="entry name" value="CD80_C2-set"/>
</dbReference>
<dbReference type="Proteomes" id="UP001158576">
    <property type="component" value="Chromosome PAR"/>
</dbReference>
<proteinExistence type="predicted"/>
<evidence type="ECO:0000313" key="9">
    <source>
        <dbReference type="EMBL" id="CAG5084561.1"/>
    </source>
</evidence>
<name>A0ABN7RV32_OIKDI</name>
<evidence type="ECO:0000256" key="5">
    <source>
        <dbReference type="ARBA" id="ARBA00023319"/>
    </source>
</evidence>
<feature type="region of interest" description="Disordered" evidence="6">
    <location>
        <begin position="310"/>
        <end position="353"/>
    </location>
</feature>
<reference evidence="9 10" key="1">
    <citation type="submission" date="2021-04" db="EMBL/GenBank/DDBJ databases">
        <authorList>
            <person name="Bliznina A."/>
        </authorList>
    </citation>
    <scope>NUCLEOTIDE SEQUENCE [LARGE SCALE GENOMIC DNA]</scope>
</reference>